<dbReference type="GO" id="GO:0008734">
    <property type="term" value="F:L-aspartate oxidase activity"/>
    <property type="evidence" value="ECO:0007669"/>
    <property type="project" value="InterPro"/>
</dbReference>
<dbReference type="GO" id="GO:0009435">
    <property type="term" value="P:NAD+ biosynthetic process"/>
    <property type="evidence" value="ECO:0007669"/>
    <property type="project" value="InterPro"/>
</dbReference>
<dbReference type="KEGG" id="srd:SD10_04075"/>
<name>A0A0E3V5J4_9BACT</name>
<dbReference type="Gene3D" id="3.50.50.60">
    <property type="entry name" value="FAD/NAD(P)-binding domain"/>
    <property type="match status" value="1"/>
</dbReference>
<evidence type="ECO:0000313" key="2">
    <source>
        <dbReference type="Proteomes" id="UP000033054"/>
    </source>
</evidence>
<organism evidence="1 2">
    <name type="scientific">Spirosoma radiotolerans</name>
    <dbReference type="NCBI Taxonomy" id="1379870"/>
    <lineage>
        <taxon>Bacteria</taxon>
        <taxon>Pseudomonadati</taxon>
        <taxon>Bacteroidota</taxon>
        <taxon>Cytophagia</taxon>
        <taxon>Cytophagales</taxon>
        <taxon>Cytophagaceae</taxon>
        <taxon>Spirosoma</taxon>
    </lineage>
</organism>
<dbReference type="AlphaFoldDB" id="A0A0E3V5J4"/>
<proteinExistence type="predicted"/>
<dbReference type="HOGENOM" id="CLU_029779_1_0_10"/>
<dbReference type="SUPFAM" id="SSF51905">
    <property type="entry name" value="FAD/NAD(P)-binding domain"/>
    <property type="match status" value="1"/>
</dbReference>
<dbReference type="InterPro" id="IPR036188">
    <property type="entry name" value="FAD/NAD-bd_sf"/>
</dbReference>
<dbReference type="InterPro" id="IPR005288">
    <property type="entry name" value="NadB"/>
</dbReference>
<accession>A0A0E3V5J4</accession>
<protein>
    <submittedName>
        <fullName evidence="1">FAD-dependent oxidoreductase</fullName>
    </submittedName>
</protein>
<keyword evidence="2" id="KW-1185">Reference proteome</keyword>
<dbReference type="PANTHER" id="PTHR42716">
    <property type="entry name" value="L-ASPARTATE OXIDASE"/>
    <property type="match status" value="1"/>
</dbReference>
<dbReference type="Proteomes" id="UP000033054">
    <property type="component" value="Chromosome"/>
</dbReference>
<reference evidence="1 2" key="1">
    <citation type="journal article" date="2014" name="Curr. Microbiol.">
        <title>Spirosoma radiotolerans sp. nov., a gamma-radiation-resistant bacterium isolated from gamma ray-irradiated soil.</title>
        <authorList>
            <person name="Lee J.J."/>
            <person name="Srinivasan S."/>
            <person name="Lim S."/>
            <person name="Joe M."/>
            <person name="Im S."/>
            <person name="Bae S.I."/>
            <person name="Park K.R."/>
            <person name="Han J.H."/>
            <person name="Park S.H."/>
            <person name="Joo B.M."/>
            <person name="Park S.J."/>
            <person name="Kim M.K."/>
        </authorList>
    </citation>
    <scope>NUCLEOTIDE SEQUENCE [LARGE SCALE GENOMIC DNA]</scope>
    <source>
        <strain evidence="1 2">DG5A</strain>
    </source>
</reference>
<dbReference type="PANTHER" id="PTHR42716:SF1">
    <property type="entry name" value="SLL0471 PROTEIN"/>
    <property type="match status" value="1"/>
</dbReference>
<dbReference type="Pfam" id="PF12831">
    <property type="entry name" value="FAD_oxidored"/>
    <property type="match status" value="1"/>
</dbReference>
<dbReference type="RefSeq" id="WP_046375807.1">
    <property type="nucleotide sequence ID" value="NZ_CP010429.1"/>
</dbReference>
<dbReference type="STRING" id="1379870.SD10_04075"/>
<dbReference type="PATRIC" id="fig|1379870.5.peg.889"/>
<gene>
    <name evidence="1" type="ORF">SD10_04075</name>
</gene>
<evidence type="ECO:0000313" key="1">
    <source>
        <dbReference type="EMBL" id="AKD54207.1"/>
    </source>
</evidence>
<dbReference type="EMBL" id="CP010429">
    <property type="protein sequence ID" value="AKD54207.1"/>
    <property type="molecule type" value="Genomic_DNA"/>
</dbReference>
<dbReference type="OrthoDB" id="615715at2"/>
<sequence>MNRRNFLDRLAAGSGVALTVPFLPFSTTAQTHRSFARTGQAERAADLVIAGGGLGGCAAALAALRNHKRVILTEETDWIGGQMTQQGVPPDEHQWIETHGATQLYRDVRTAIRTYYKQNYPLTAAAKASPFLNPGDGAVSRLCHEPKVALAVLEQMMAPYLSSGQLTLLLDHKISSADVQGDTVRALKAVSLRTGNEVILSAPYFVDATELGDLLPLTGTEFVTGAESRSETRELHAPAKADPNNCQAFTVCFAMDYVAGGNHVIDKPKDYAFWRAYSPAITPAWSGKLLDLTYSNPKTLEPKQLGFHPEGIPTGDKLNLWNYRRVISKANFKPGTYAGDVSGVNWPQNDYSAGNLIGATEKEFKKHVDRAKQLSLSLLYWLQTEVPRPDGGQGWPGIRFRPDTMGTEDGLAKYPYVRESRRIKAVFTILEEHVGAENRALITGKKDGNVAAEFADSVGVGYYHIDLHPSTGGNNYIDFGSLPFQIPLGALLPKRMKNLLPANKNIGTTHITNGCYRLHPVEWSIGEAVGMLVAYSLDKRVSPHAVREKEQLLDGFQKLIRSQGVETHWPRA</sequence>